<evidence type="ECO:0000313" key="9">
    <source>
        <dbReference type="EMBL" id="KAE8155005.1"/>
    </source>
</evidence>
<dbReference type="GO" id="GO:0012505">
    <property type="term" value="C:endomembrane system"/>
    <property type="evidence" value="ECO:0007669"/>
    <property type="project" value="UniProtKB-SubCell"/>
</dbReference>
<feature type="transmembrane region" description="Helical" evidence="8">
    <location>
        <begin position="285"/>
        <end position="308"/>
    </location>
</feature>
<comment type="similarity">
    <text evidence="2">Belongs to the major facilitator superfamily.</text>
</comment>
<dbReference type="InterPro" id="IPR011701">
    <property type="entry name" value="MFS"/>
</dbReference>
<dbReference type="GO" id="GO:0016020">
    <property type="term" value="C:membrane"/>
    <property type="evidence" value="ECO:0007669"/>
    <property type="project" value="TreeGrafter"/>
</dbReference>
<keyword evidence="10" id="KW-1185">Reference proteome</keyword>
<dbReference type="Pfam" id="PF07690">
    <property type="entry name" value="MFS_1"/>
    <property type="match status" value="1"/>
</dbReference>
<feature type="compositionally biased region" description="Basic and acidic residues" evidence="7">
    <location>
        <begin position="1"/>
        <end position="10"/>
    </location>
</feature>
<name>A0A5N6U8P8_ASPAV</name>
<feature type="transmembrane region" description="Helical" evidence="8">
    <location>
        <begin position="105"/>
        <end position="125"/>
    </location>
</feature>
<dbReference type="PANTHER" id="PTHR23514">
    <property type="entry name" value="BYPASS OF STOP CODON PROTEIN 6"/>
    <property type="match status" value="1"/>
</dbReference>
<dbReference type="FunFam" id="1.20.1250.20:FF:000308">
    <property type="entry name" value="MFS efflux transporter"/>
    <property type="match status" value="1"/>
</dbReference>
<accession>A0A5N6U8P8</accession>
<feature type="transmembrane region" description="Helical" evidence="8">
    <location>
        <begin position="192"/>
        <end position="212"/>
    </location>
</feature>
<feature type="region of interest" description="Disordered" evidence="7">
    <location>
        <begin position="1"/>
        <end position="33"/>
    </location>
</feature>
<keyword evidence="3" id="KW-0813">Transport</keyword>
<evidence type="ECO:0000256" key="1">
    <source>
        <dbReference type="ARBA" id="ARBA00004127"/>
    </source>
</evidence>
<evidence type="ECO:0000256" key="5">
    <source>
        <dbReference type="ARBA" id="ARBA00022989"/>
    </source>
</evidence>
<feature type="transmembrane region" description="Helical" evidence="8">
    <location>
        <begin position="159"/>
        <end position="180"/>
    </location>
</feature>
<evidence type="ECO:0000256" key="4">
    <source>
        <dbReference type="ARBA" id="ARBA00022692"/>
    </source>
</evidence>
<sequence>MNQENRDRPVGKRKPGMTASHHSILDQHEDEEEDIGPNRRLFLARPTWKVAPAGISKTRNQDWNRPQSNIWKTLATFWSFFVMGANDSASGSLVPYLQSYYGLSYIAVSVIFLSPLAGYVVAGVVDTKIYLTMGRRGVAIISPFCHILAYAVNCFHPPYPVLVITLAFAGLANGLADSAWNSWTSNMDHASQLLGFLHAAFGLGAVMSPLVVSSLTTQAGVQWYYFYYVMTGCAFIELITSLPAFWDLTGPGAYYAQAGDLKKSINHTNSGLRETMFKIPSAARVSWISSIFLFIYAGLELSLSGWIVTFMIDARKAGQFASGLTATWFWLGLTIGRMILGFVTPFYHGP</sequence>
<feature type="transmembrane region" description="Helical" evidence="8">
    <location>
        <begin position="224"/>
        <end position="246"/>
    </location>
</feature>
<dbReference type="InterPro" id="IPR036259">
    <property type="entry name" value="MFS_trans_sf"/>
</dbReference>
<feature type="transmembrane region" description="Helical" evidence="8">
    <location>
        <begin position="328"/>
        <end position="347"/>
    </location>
</feature>
<evidence type="ECO:0000256" key="3">
    <source>
        <dbReference type="ARBA" id="ARBA00022448"/>
    </source>
</evidence>
<keyword evidence="5 8" id="KW-1133">Transmembrane helix</keyword>
<feature type="transmembrane region" description="Helical" evidence="8">
    <location>
        <begin position="69"/>
        <end position="85"/>
    </location>
</feature>
<dbReference type="PANTHER" id="PTHR23514:SF3">
    <property type="entry name" value="BYPASS OF STOP CODON PROTEIN 6"/>
    <property type="match status" value="1"/>
</dbReference>
<evidence type="ECO:0000256" key="7">
    <source>
        <dbReference type="SAM" id="MobiDB-lite"/>
    </source>
</evidence>
<evidence type="ECO:0000256" key="6">
    <source>
        <dbReference type="ARBA" id="ARBA00023136"/>
    </source>
</evidence>
<dbReference type="GO" id="GO:0022857">
    <property type="term" value="F:transmembrane transporter activity"/>
    <property type="evidence" value="ECO:0007669"/>
    <property type="project" value="InterPro"/>
</dbReference>
<protein>
    <submittedName>
        <fullName evidence="9">Major facilitator superfamily domain-containing protein</fullName>
    </submittedName>
</protein>
<evidence type="ECO:0000256" key="2">
    <source>
        <dbReference type="ARBA" id="ARBA00008335"/>
    </source>
</evidence>
<organism evidence="9 10">
    <name type="scientific">Aspergillus avenaceus</name>
    <dbReference type="NCBI Taxonomy" id="36643"/>
    <lineage>
        <taxon>Eukaryota</taxon>
        <taxon>Fungi</taxon>
        <taxon>Dikarya</taxon>
        <taxon>Ascomycota</taxon>
        <taxon>Pezizomycotina</taxon>
        <taxon>Eurotiomycetes</taxon>
        <taxon>Eurotiomycetidae</taxon>
        <taxon>Eurotiales</taxon>
        <taxon>Aspergillaceae</taxon>
        <taxon>Aspergillus</taxon>
        <taxon>Aspergillus subgen. Circumdati</taxon>
    </lineage>
</organism>
<keyword evidence="4 8" id="KW-0812">Transmembrane</keyword>
<comment type="subcellular location">
    <subcellularLocation>
        <location evidence="1">Endomembrane system</location>
        <topology evidence="1">Multi-pass membrane protein</topology>
    </subcellularLocation>
</comment>
<dbReference type="EMBL" id="ML742025">
    <property type="protein sequence ID" value="KAE8155005.1"/>
    <property type="molecule type" value="Genomic_DNA"/>
</dbReference>
<keyword evidence="6 8" id="KW-0472">Membrane</keyword>
<dbReference type="Gene3D" id="1.20.1250.20">
    <property type="entry name" value="MFS general substrate transporter like domains"/>
    <property type="match status" value="1"/>
</dbReference>
<dbReference type="InterPro" id="IPR051788">
    <property type="entry name" value="MFS_Transporter"/>
</dbReference>
<dbReference type="OrthoDB" id="413079at2759"/>
<proteinExistence type="inferred from homology"/>
<dbReference type="Proteomes" id="UP000325780">
    <property type="component" value="Unassembled WGS sequence"/>
</dbReference>
<evidence type="ECO:0000256" key="8">
    <source>
        <dbReference type="SAM" id="Phobius"/>
    </source>
</evidence>
<dbReference type="SUPFAM" id="SSF103473">
    <property type="entry name" value="MFS general substrate transporter"/>
    <property type="match status" value="1"/>
</dbReference>
<dbReference type="AlphaFoldDB" id="A0A5N6U8P8"/>
<reference evidence="9 10" key="1">
    <citation type="submission" date="2019-04" db="EMBL/GenBank/DDBJ databases">
        <title>Friends and foes A comparative genomics study of 23 Aspergillus species from section Flavi.</title>
        <authorList>
            <consortium name="DOE Joint Genome Institute"/>
            <person name="Kjaerbolling I."/>
            <person name="Vesth T."/>
            <person name="Frisvad J.C."/>
            <person name="Nybo J.L."/>
            <person name="Theobald S."/>
            <person name="Kildgaard S."/>
            <person name="Isbrandt T."/>
            <person name="Kuo A."/>
            <person name="Sato A."/>
            <person name="Lyhne E.K."/>
            <person name="Kogle M.E."/>
            <person name="Wiebenga A."/>
            <person name="Kun R.S."/>
            <person name="Lubbers R.J."/>
            <person name="Makela M.R."/>
            <person name="Barry K."/>
            <person name="Chovatia M."/>
            <person name="Clum A."/>
            <person name="Daum C."/>
            <person name="Haridas S."/>
            <person name="He G."/>
            <person name="LaButti K."/>
            <person name="Lipzen A."/>
            <person name="Mondo S."/>
            <person name="Riley R."/>
            <person name="Salamov A."/>
            <person name="Simmons B.A."/>
            <person name="Magnuson J.K."/>
            <person name="Henrissat B."/>
            <person name="Mortensen U.H."/>
            <person name="Larsen T.O."/>
            <person name="Devries R.P."/>
            <person name="Grigoriev I.V."/>
            <person name="Machida M."/>
            <person name="Baker S.E."/>
            <person name="Andersen M.R."/>
        </authorList>
    </citation>
    <scope>NUCLEOTIDE SEQUENCE [LARGE SCALE GENOMIC DNA]</scope>
    <source>
        <strain evidence="9 10">IBT 18842</strain>
    </source>
</reference>
<evidence type="ECO:0000313" key="10">
    <source>
        <dbReference type="Proteomes" id="UP000325780"/>
    </source>
</evidence>
<gene>
    <name evidence="9" type="ORF">BDV25DRAFT_135342</name>
</gene>